<evidence type="ECO:0008006" key="4">
    <source>
        <dbReference type="Google" id="ProtNLM"/>
    </source>
</evidence>
<sequence>MKRIKHLGNFLLACVMAVVCLICLGVCLFFRMDGELLAVGFITGVWAVTDFYEAFHKEPIEERVGGQGDERDVFLAMKSSRTAMGIFNKVLFLASVLSLWGFAKFDLAFLLPVGVTLSGAVLFLFLLLLGVNLYYEKRG</sequence>
<evidence type="ECO:0000313" key="2">
    <source>
        <dbReference type="EMBL" id="HIY25781.1"/>
    </source>
</evidence>
<organism evidence="2 3">
    <name type="scientific">Candidatus Acutalibacter pullistercoris</name>
    <dbReference type="NCBI Taxonomy" id="2838418"/>
    <lineage>
        <taxon>Bacteria</taxon>
        <taxon>Bacillati</taxon>
        <taxon>Bacillota</taxon>
        <taxon>Clostridia</taxon>
        <taxon>Eubacteriales</taxon>
        <taxon>Acutalibacteraceae</taxon>
        <taxon>Acutalibacter</taxon>
    </lineage>
</organism>
<comment type="caution">
    <text evidence="2">The sequence shown here is derived from an EMBL/GenBank/DDBJ whole genome shotgun (WGS) entry which is preliminary data.</text>
</comment>
<dbReference type="EMBL" id="DXDU01000016">
    <property type="protein sequence ID" value="HIY25781.1"/>
    <property type="molecule type" value="Genomic_DNA"/>
</dbReference>
<evidence type="ECO:0000256" key="1">
    <source>
        <dbReference type="SAM" id="Phobius"/>
    </source>
</evidence>
<dbReference type="Pfam" id="PF09946">
    <property type="entry name" value="DUF2178"/>
    <property type="match status" value="1"/>
</dbReference>
<gene>
    <name evidence="2" type="ORF">H9838_01235</name>
</gene>
<keyword evidence="1" id="KW-0472">Membrane</keyword>
<reference evidence="2" key="2">
    <citation type="submission" date="2021-04" db="EMBL/GenBank/DDBJ databases">
        <authorList>
            <person name="Gilroy R."/>
        </authorList>
    </citation>
    <scope>NUCLEOTIDE SEQUENCE</scope>
    <source>
        <strain evidence="2">1282</strain>
    </source>
</reference>
<reference evidence="2" key="1">
    <citation type="journal article" date="2021" name="PeerJ">
        <title>Extensive microbial diversity within the chicken gut microbiome revealed by metagenomics and culture.</title>
        <authorList>
            <person name="Gilroy R."/>
            <person name="Ravi A."/>
            <person name="Getino M."/>
            <person name="Pursley I."/>
            <person name="Horton D.L."/>
            <person name="Alikhan N.F."/>
            <person name="Baker D."/>
            <person name="Gharbi K."/>
            <person name="Hall N."/>
            <person name="Watson M."/>
            <person name="Adriaenssens E.M."/>
            <person name="Foster-Nyarko E."/>
            <person name="Jarju S."/>
            <person name="Secka A."/>
            <person name="Antonio M."/>
            <person name="Oren A."/>
            <person name="Chaudhuri R.R."/>
            <person name="La Ragione R."/>
            <person name="Hildebrand F."/>
            <person name="Pallen M.J."/>
        </authorList>
    </citation>
    <scope>NUCLEOTIDE SEQUENCE</scope>
    <source>
        <strain evidence="2">1282</strain>
    </source>
</reference>
<feature type="transmembrane region" description="Helical" evidence="1">
    <location>
        <begin position="7"/>
        <end position="31"/>
    </location>
</feature>
<dbReference type="AlphaFoldDB" id="A0A9D2C093"/>
<keyword evidence="1" id="KW-1133">Transmembrane helix</keyword>
<protein>
    <recommendedName>
        <fullName evidence="4">DUF2178 domain-containing protein</fullName>
    </recommendedName>
</protein>
<dbReference type="Proteomes" id="UP000823915">
    <property type="component" value="Unassembled WGS sequence"/>
</dbReference>
<accession>A0A9D2C093</accession>
<keyword evidence="1" id="KW-0812">Transmembrane</keyword>
<dbReference type="InterPro" id="IPR019235">
    <property type="entry name" value="DUF2178_TM"/>
</dbReference>
<proteinExistence type="predicted"/>
<feature type="transmembrane region" description="Helical" evidence="1">
    <location>
        <begin position="86"/>
        <end position="103"/>
    </location>
</feature>
<feature type="transmembrane region" description="Helical" evidence="1">
    <location>
        <begin position="37"/>
        <end position="55"/>
    </location>
</feature>
<name>A0A9D2C093_9FIRM</name>
<feature type="transmembrane region" description="Helical" evidence="1">
    <location>
        <begin position="109"/>
        <end position="135"/>
    </location>
</feature>
<evidence type="ECO:0000313" key="3">
    <source>
        <dbReference type="Proteomes" id="UP000823915"/>
    </source>
</evidence>